<dbReference type="GO" id="GO:0016020">
    <property type="term" value="C:membrane"/>
    <property type="evidence" value="ECO:0007669"/>
    <property type="project" value="UniProtKB-UniRule"/>
</dbReference>
<feature type="chain" id="PRO_5013052707" description="OmpA-like domain-containing protein" evidence="2">
    <location>
        <begin position="21"/>
        <end position="382"/>
    </location>
</feature>
<sequence length="382" mass="41993">MKKVLLTIAAVAISAAPALAQEKAIVPSKFGDNWFLQLQGGASYTISEYQKDASFGDLVTPYAAVSLGKYFSPKTGARLQVGGWESKNYYKLNNTDGTYKSKYFQINADGLLNLTNLVLPYKEDRVFNLIGFAGLGYVHVFKDSENGIHTVNSIVPRAGLQADFRVSEIASINLEVAGNLMRDDFNGREQGSHYDGTVNALLGVSFKLSKGGFKIVDAADPAELQRLNNQINDQRALLGNKDSEISRLKTELANKPEPQVIVQETKEIKEQTEVLMNAVVVFRIGSAKLEQNQDINIFNAARYLKDNPNVNVVVTGYADKSTGTAAINQRLSEQRAEAVAKVLIDKYDIAPSRITTKASGDKEQLFPTDQWNRVVVFTAVTK</sequence>
<dbReference type="Pfam" id="PF00691">
    <property type="entry name" value="OmpA"/>
    <property type="match status" value="1"/>
</dbReference>
<dbReference type="PANTHER" id="PTHR30329">
    <property type="entry name" value="STATOR ELEMENT OF FLAGELLAR MOTOR COMPLEX"/>
    <property type="match status" value="1"/>
</dbReference>
<dbReference type="InterPro" id="IPR006665">
    <property type="entry name" value="OmpA-like"/>
</dbReference>
<name>A0A212IWH5_9BACT</name>
<keyword evidence="1" id="KW-0472">Membrane</keyword>
<proteinExistence type="predicted"/>
<evidence type="ECO:0000256" key="1">
    <source>
        <dbReference type="PROSITE-ProRule" id="PRU00473"/>
    </source>
</evidence>
<dbReference type="CDD" id="cd07185">
    <property type="entry name" value="OmpA_C-like"/>
    <property type="match status" value="1"/>
</dbReference>
<organism evidence="4">
    <name type="scientific">uncultured Dysgonomonas sp</name>
    <dbReference type="NCBI Taxonomy" id="206096"/>
    <lineage>
        <taxon>Bacteria</taxon>
        <taxon>Pseudomonadati</taxon>
        <taxon>Bacteroidota</taxon>
        <taxon>Bacteroidia</taxon>
        <taxon>Bacteroidales</taxon>
        <taxon>Dysgonomonadaceae</taxon>
        <taxon>Dysgonomonas</taxon>
        <taxon>environmental samples</taxon>
    </lineage>
</organism>
<evidence type="ECO:0000259" key="3">
    <source>
        <dbReference type="PROSITE" id="PS51123"/>
    </source>
</evidence>
<dbReference type="SUPFAM" id="SSF103088">
    <property type="entry name" value="OmpA-like"/>
    <property type="match status" value="1"/>
</dbReference>
<dbReference type="Gene3D" id="3.30.1330.60">
    <property type="entry name" value="OmpA-like domain"/>
    <property type="match status" value="1"/>
</dbReference>
<gene>
    <name evidence="4" type="ORF">KL86DYS1_10372</name>
</gene>
<accession>A0A212IWH5</accession>
<dbReference type="InterPro" id="IPR050330">
    <property type="entry name" value="Bact_OuterMem_StrucFunc"/>
</dbReference>
<feature type="signal peptide" evidence="2">
    <location>
        <begin position="1"/>
        <end position="20"/>
    </location>
</feature>
<reference evidence="4" key="1">
    <citation type="submission" date="2016-04" db="EMBL/GenBank/DDBJ databases">
        <authorList>
            <person name="Evans L.H."/>
            <person name="Alamgir A."/>
            <person name="Owens N."/>
            <person name="Weber N.D."/>
            <person name="Virtaneva K."/>
            <person name="Barbian K."/>
            <person name="Babar A."/>
            <person name="Rosenke K."/>
        </authorList>
    </citation>
    <scope>NUCLEOTIDE SEQUENCE</scope>
    <source>
        <strain evidence="4">86-1</strain>
    </source>
</reference>
<feature type="domain" description="OmpA-like" evidence="3">
    <location>
        <begin position="269"/>
        <end position="382"/>
    </location>
</feature>
<protein>
    <recommendedName>
        <fullName evidence="3">OmpA-like domain-containing protein</fullName>
    </recommendedName>
</protein>
<evidence type="ECO:0000256" key="2">
    <source>
        <dbReference type="SAM" id="SignalP"/>
    </source>
</evidence>
<dbReference type="RefSeq" id="WP_296938275.1">
    <property type="nucleotide sequence ID" value="NZ_LT599032.1"/>
</dbReference>
<dbReference type="PANTHER" id="PTHR30329:SF21">
    <property type="entry name" value="LIPOPROTEIN YIAD-RELATED"/>
    <property type="match status" value="1"/>
</dbReference>
<dbReference type="InterPro" id="IPR036737">
    <property type="entry name" value="OmpA-like_sf"/>
</dbReference>
<evidence type="ECO:0000313" key="4">
    <source>
        <dbReference type="EMBL" id="SBV91558.1"/>
    </source>
</evidence>
<keyword evidence="2" id="KW-0732">Signal</keyword>
<dbReference type="AlphaFoldDB" id="A0A212IWH5"/>
<dbReference type="EMBL" id="FLUM01000001">
    <property type="protein sequence ID" value="SBV91558.1"/>
    <property type="molecule type" value="Genomic_DNA"/>
</dbReference>
<dbReference type="PROSITE" id="PS51123">
    <property type="entry name" value="OMPA_2"/>
    <property type="match status" value="1"/>
</dbReference>